<proteinExistence type="predicted"/>
<dbReference type="RefSeq" id="WP_206574406.1">
    <property type="nucleotide sequence ID" value="NZ_JAFKCV010000007.1"/>
</dbReference>
<evidence type="ECO:0000313" key="1">
    <source>
        <dbReference type="EMBL" id="MBN7826293.1"/>
    </source>
</evidence>
<reference evidence="1" key="1">
    <citation type="submission" date="2021-03" db="EMBL/GenBank/DDBJ databases">
        <title>novel species isolated from a fishpond in China.</title>
        <authorList>
            <person name="Lu H."/>
            <person name="Cai Z."/>
        </authorList>
    </citation>
    <scope>NUCLEOTIDE SEQUENCE</scope>
    <source>
        <strain evidence="1">JCM 30855</strain>
    </source>
</reference>
<organism evidence="1 2">
    <name type="scientific">Bowmanella dokdonensis</name>
    <dbReference type="NCBI Taxonomy" id="751969"/>
    <lineage>
        <taxon>Bacteria</taxon>
        <taxon>Pseudomonadati</taxon>
        <taxon>Pseudomonadota</taxon>
        <taxon>Gammaproteobacteria</taxon>
        <taxon>Alteromonadales</taxon>
        <taxon>Alteromonadaceae</taxon>
        <taxon>Bowmanella</taxon>
    </lineage>
</organism>
<accession>A0A939DP01</accession>
<protein>
    <submittedName>
        <fullName evidence="1">Uncharacterized protein</fullName>
    </submittedName>
</protein>
<dbReference type="EMBL" id="JAFKCV010000007">
    <property type="protein sequence ID" value="MBN7826293.1"/>
    <property type="molecule type" value="Genomic_DNA"/>
</dbReference>
<dbReference type="Proteomes" id="UP000664654">
    <property type="component" value="Unassembled WGS sequence"/>
</dbReference>
<keyword evidence="2" id="KW-1185">Reference proteome</keyword>
<name>A0A939DP01_9ALTE</name>
<comment type="caution">
    <text evidence="1">The sequence shown here is derived from an EMBL/GenBank/DDBJ whole genome shotgun (WGS) entry which is preliminary data.</text>
</comment>
<evidence type="ECO:0000313" key="2">
    <source>
        <dbReference type="Proteomes" id="UP000664654"/>
    </source>
</evidence>
<dbReference type="AlphaFoldDB" id="A0A939DP01"/>
<sequence length="57" mass="6749">MTKEQMIVALKDIETKYKRNQEVAEEVWPHGSPFLELARRQAAQVMEEEMNALMRNE</sequence>
<gene>
    <name evidence="1" type="ORF">J0A66_13740</name>
</gene>